<keyword evidence="3" id="KW-1185">Reference proteome</keyword>
<evidence type="ECO:0000313" key="3">
    <source>
        <dbReference type="Proteomes" id="UP001050691"/>
    </source>
</evidence>
<protein>
    <submittedName>
        <fullName evidence="2">Uncharacterized protein</fullName>
    </submittedName>
</protein>
<name>A0AAV5A0R7_9AGAM</name>
<organism evidence="2 3">
    <name type="scientific">Clathrus columnatus</name>
    <dbReference type="NCBI Taxonomy" id="1419009"/>
    <lineage>
        <taxon>Eukaryota</taxon>
        <taxon>Fungi</taxon>
        <taxon>Dikarya</taxon>
        <taxon>Basidiomycota</taxon>
        <taxon>Agaricomycotina</taxon>
        <taxon>Agaricomycetes</taxon>
        <taxon>Phallomycetidae</taxon>
        <taxon>Phallales</taxon>
        <taxon>Clathraceae</taxon>
        <taxon>Clathrus</taxon>
    </lineage>
</organism>
<dbReference type="EMBL" id="BPWL01000001">
    <property type="protein sequence ID" value="GJJ06208.1"/>
    <property type="molecule type" value="Genomic_DNA"/>
</dbReference>
<feature type="compositionally biased region" description="Basic and acidic residues" evidence="1">
    <location>
        <begin position="100"/>
        <end position="118"/>
    </location>
</feature>
<feature type="compositionally biased region" description="Polar residues" evidence="1">
    <location>
        <begin position="128"/>
        <end position="139"/>
    </location>
</feature>
<feature type="region of interest" description="Disordered" evidence="1">
    <location>
        <begin position="349"/>
        <end position="382"/>
    </location>
</feature>
<evidence type="ECO:0000256" key="1">
    <source>
        <dbReference type="SAM" id="MobiDB-lite"/>
    </source>
</evidence>
<comment type="caution">
    <text evidence="2">The sequence shown here is derived from an EMBL/GenBank/DDBJ whole genome shotgun (WGS) entry which is preliminary data.</text>
</comment>
<feature type="region of interest" description="Disordered" evidence="1">
    <location>
        <begin position="59"/>
        <end position="156"/>
    </location>
</feature>
<accession>A0AAV5A0R7</accession>
<dbReference type="Proteomes" id="UP001050691">
    <property type="component" value="Unassembled WGS sequence"/>
</dbReference>
<dbReference type="AlphaFoldDB" id="A0AAV5A0R7"/>
<gene>
    <name evidence="2" type="ORF">Clacol_000397</name>
</gene>
<proteinExistence type="predicted"/>
<reference evidence="2" key="1">
    <citation type="submission" date="2021-10" db="EMBL/GenBank/DDBJ databases">
        <title>De novo Genome Assembly of Clathrus columnatus (Basidiomycota, Fungi) Using Illumina and Nanopore Sequence Data.</title>
        <authorList>
            <person name="Ogiso-Tanaka E."/>
            <person name="Itagaki H."/>
            <person name="Hosoya T."/>
            <person name="Hosaka K."/>
        </authorList>
    </citation>
    <scope>NUCLEOTIDE SEQUENCE</scope>
    <source>
        <strain evidence="2">MO-923</strain>
    </source>
</reference>
<sequence length="426" mass="48541">MRASVRLSPHLWQHDKPHMLVEYDSISSVNIARSLDRPDLQVIRAANNDGLIRKFKELTRRTRTRTPSRTRQPSKGSRYRSLSPLSTTHSSRRRLPPRGLESRWKNDRYHSSESEPESRCVSIPVKNSAPTFLRTQVESGSKDKPAQATSKDKESSVLTKIDLPKVSPILRIPYVGEIIQLDLNQLEENPVGIIIMLTAAEASQQLWMIVAAHYNSKKNVESARKVLEAGIDVSVRLGRTDTKPFWYLLDQINRTSVVPSNKECSGSVFPTSRSTIPSCSLRLPEGPRNAISPVKKGVSPEIQSQLNKLQEENKALRSKLASVMDDLSEVRIGKRRAEEEMKEERAVRRKLESDLKHSEDSLRRSKRMEETALEHIKREVESRRKTEALLANNEKTQQQQQPQQDLLLQLKYLLQNVSHRDSASTV</sequence>
<feature type="compositionally biased region" description="Basic and acidic residues" evidence="1">
    <location>
        <begin position="140"/>
        <end position="155"/>
    </location>
</feature>
<evidence type="ECO:0000313" key="2">
    <source>
        <dbReference type="EMBL" id="GJJ06208.1"/>
    </source>
</evidence>